<dbReference type="Pfam" id="PF03388">
    <property type="entry name" value="Lectin_leg-like"/>
    <property type="match status" value="1"/>
</dbReference>
<dbReference type="EMBL" id="KI925467">
    <property type="protein sequence ID" value="ETW74768.1"/>
    <property type="molecule type" value="Genomic_DNA"/>
</dbReference>
<dbReference type="GO" id="GO:0000139">
    <property type="term" value="C:Golgi membrane"/>
    <property type="evidence" value="ECO:0007669"/>
    <property type="project" value="TreeGrafter"/>
</dbReference>
<evidence type="ECO:0000256" key="3">
    <source>
        <dbReference type="ARBA" id="ARBA00022729"/>
    </source>
</evidence>
<dbReference type="GO" id="GO:0030134">
    <property type="term" value="C:COPII-coated ER to Golgi transport vesicle"/>
    <property type="evidence" value="ECO:0007669"/>
    <property type="project" value="TreeGrafter"/>
</dbReference>
<dbReference type="OrthoDB" id="270293at2759"/>
<dbReference type="HOGENOM" id="CLU_041093_1_0_1"/>
<feature type="non-terminal residue" evidence="9">
    <location>
        <position position="1"/>
    </location>
</feature>
<evidence type="ECO:0000256" key="7">
    <source>
        <dbReference type="SAM" id="SignalP"/>
    </source>
</evidence>
<feature type="chain" id="PRO_5004844898" description="L-type lectin-like domain-containing protein" evidence="7">
    <location>
        <begin position="21"/>
        <end position="340"/>
    </location>
</feature>
<evidence type="ECO:0000256" key="5">
    <source>
        <dbReference type="ARBA" id="ARBA00023136"/>
    </source>
</evidence>
<dbReference type="InterPro" id="IPR013320">
    <property type="entry name" value="ConA-like_dom_sf"/>
</dbReference>
<evidence type="ECO:0000256" key="1">
    <source>
        <dbReference type="ARBA" id="ARBA00004479"/>
    </source>
</evidence>
<evidence type="ECO:0000313" key="9">
    <source>
        <dbReference type="EMBL" id="ETW74768.1"/>
    </source>
</evidence>
<dbReference type="FunCoup" id="W4JML4">
    <property type="interactions" value="295"/>
</dbReference>
<dbReference type="eggNOG" id="KOG3839">
    <property type="taxonomic scope" value="Eukaryota"/>
</dbReference>
<dbReference type="GO" id="GO:0006888">
    <property type="term" value="P:endoplasmic reticulum to Golgi vesicle-mediated transport"/>
    <property type="evidence" value="ECO:0007669"/>
    <property type="project" value="TreeGrafter"/>
</dbReference>
<dbReference type="GO" id="GO:0005537">
    <property type="term" value="F:D-mannose binding"/>
    <property type="evidence" value="ECO:0007669"/>
    <property type="project" value="TreeGrafter"/>
</dbReference>
<accession>W4JML4</accession>
<dbReference type="PANTHER" id="PTHR12223:SF45">
    <property type="entry name" value="RE50040P"/>
    <property type="match status" value="1"/>
</dbReference>
<dbReference type="SUPFAM" id="SSF49899">
    <property type="entry name" value="Concanavalin A-like lectins/glucanases"/>
    <property type="match status" value="1"/>
</dbReference>
<name>W4JML4_HETIT</name>
<dbReference type="InterPro" id="IPR051136">
    <property type="entry name" value="Intracellular_Lectin-GPT"/>
</dbReference>
<proteinExistence type="predicted"/>
<dbReference type="InterPro" id="IPR005052">
    <property type="entry name" value="Lectin_leg"/>
</dbReference>
<dbReference type="AlphaFoldDB" id="W4JML4"/>
<dbReference type="PANTHER" id="PTHR12223">
    <property type="entry name" value="VESICULAR MANNOSE-BINDING LECTIN"/>
    <property type="match status" value="1"/>
</dbReference>
<organism evidence="9 10">
    <name type="scientific">Heterobasidion irregulare (strain TC 32-1)</name>
    <dbReference type="NCBI Taxonomy" id="747525"/>
    <lineage>
        <taxon>Eukaryota</taxon>
        <taxon>Fungi</taxon>
        <taxon>Dikarya</taxon>
        <taxon>Basidiomycota</taxon>
        <taxon>Agaricomycotina</taxon>
        <taxon>Agaricomycetes</taxon>
        <taxon>Russulales</taxon>
        <taxon>Bondarzewiaceae</taxon>
        <taxon>Heterobasidion</taxon>
        <taxon>Heterobasidion annosum species complex</taxon>
    </lineage>
</organism>
<sequence>MVLCRPLFVLMTTFAVCALGESTYDGTKIANRTIERTTQLRTHSLYAPYIDQDLQNRWWDFGADAYVNTNKHVRLTRNRPSLMGWLWSRLPITAVNFVMEVEFKISGDSSHLFGDGLAVWFTKERAEPGPVFGNTDKFTGLGIFLDTYANARHGYSFPRIVAMMGDGQTSYDLGNDGEGTQIGACSANVRRTNVATKLKVIYVKDAVLDVKVQYKGWDDWSDCFTINGISLPPNPYLGFSAMTGDVSDAHDIIAVTTASASLSSLEVPRNKIYSYNSTVGFSFSFIKLFLFAAVCGGGWFGWKAYERKKLEGRSGGLGSAGGFGGFGNAGSGLWQNPKRF</sequence>
<dbReference type="GeneID" id="20674947"/>
<dbReference type="STRING" id="747525.W4JML4"/>
<dbReference type="InParanoid" id="W4JML4"/>
<keyword evidence="2 6" id="KW-0812">Transmembrane</keyword>
<keyword evidence="5 6" id="KW-0472">Membrane</keyword>
<dbReference type="PROSITE" id="PS51328">
    <property type="entry name" value="L_LECTIN_LIKE"/>
    <property type="match status" value="1"/>
</dbReference>
<dbReference type="RefSeq" id="XP_009553252.1">
    <property type="nucleotide sequence ID" value="XM_009554957.1"/>
</dbReference>
<evidence type="ECO:0000256" key="6">
    <source>
        <dbReference type="SAM" id="Phobius"/>
    </source>
</evidence>
<comment type="subcellular location">
    <subcellularLocation>
        <location evidence="1">Membrane</location>
        <topology evidence="1">Single-pass type I membrane protein</topology>
    </subcellularLocation>
</comment>
<reference evidence="9 10" key="1">
    <citation type="journal article" date="2012" name="New Phytol.">
        <title>Insight into trade-off between wood decay and parasitism from the genome of a fungal forest pathogen.</title>
        <authorList>
            <person name="Olson A."/>
            <person name="Aerts A."/>
            <person name="Asiegbu F."/>
            <person name="Belbahri L."/>
            <person name="Bouzid O."/>
            <person name="Broberg A."/>
            <person name="Canback B."/>
            <person name="Coutinho P.M."/>
            <person name="Cullen D."/>
            <person name="Dalman K."/>
            <person name="Deflorio G."/>
            <person name="van Diepen L.T."/>
            <person name="Dunand C."/>
            <person name="Duplessis S."/>
            <person name="Durling M."/>
            <person name="Gonthier P."/>
            <person name="Grimwood J."/>
            <person name="Fossdal C.G."/>
            <person name="Hansson D."/>
            <person name="Henrissat B."/>
            <person name="Hietala A."/>
            <person name="Himmelstrand K."/>
            <person name="Hoffmeister D."/>
            <person name="Hogberg N."/>
            <person name="James T.Y."/>
            <person name="Karlsson M."/>
            <person name="Kohler A."/>
            <person name="Kues U."/>
            <person name="Lee Y.H."/>
            <person name="Lin Y.C."/>
            <person name="Lind M."/>
            <person name="Lindquist E."/>
            <person name="Lombard V."/>
            <person name="Lucas S."/>
            <person name="Lunden K."/>
            <person name="Morin E."/>
            <person name="Murat C."/>
            <person name="Park J."/>
            <person name="Raffaello T."/>
            <person name="Rouze P."/>
            <person name="Salamov A."/>
            <person name="Schmutz J."/>
            <person name="Solheim H."/>
            <person name="Stahlberg J."/>
            <person name="Velez H."/>
            <person name="de Vries R.P."/>
            <person name="Wiebenga A."/>
            <person name="Woodward S."/>
            <person name="Yakovlev I."/>
            <person name="Garbelotto M."/>
            <person name="Martin F."/>
            <person name="Grigoriev I.V."/>
            <person name="Stenlid J."/>
        </authorList>
    </citation>
    <scope>NUCLEOTIDE SEQUENCE [LARGE SCALE GENOMIC DNA]</scope>
    <source>
        <strain evidence="9 10">TC 32-1</strain>
    </source>
</reference>
<keyword evidence="3 7" id="KW-0732">Signal</keyword>
<feature type="signal peptide" evidence="7">
    <location>
        <begin position="1"/>
        <end position="20"/>
    </location>
</feature>
<keyword evidence="10" id="KW-1185">Reference proteome</keyword>
<dbReference type="CDD" id="cd07308">
    <property type="entry name" value="lectin_leg-like"/>
    <property type="match status" value="1"/>
</dbReference>
<dbReference type="GO" id="GO:0005793">
    <property type="term" value="C:endoplasmic reticulum-Golgi intermediate compartment"/>
    <property type="evidence" value="ECO:0007669"/>
    <property type="project" value="TreeGrafter"/>
</dbReference>
<evidence type="ECO:0000313" key="10">
    <source>
        <dbReference type="Proteomes" id="UP000030671"/>
    </source>
</evidence>
<keyword evidence="4 6" id="KW-1133">Transmembrane helix</keyword>
<protein>
    <recommendedName>
        <fullName evidence="8">L-type lectin-like domain-containing protein</fullName>
    </recommendedName>
</protein>
<evidence type="ECO:0000259" key="8">
    <source>
        <dbReference type="PROSITE" id="PS51328"/>
    </source>
</evidence>
<feature type="domain" description="L-type lectin-like" evidence="8">
    <location>
        <begin position="37"/>
        <end position="260"/>
    </location>
</feature>
<feature type="transmembrane region" description="Helical" evidence="6">
    <location>
        <begin position="279"/>
        <end position="302"/>
    </location>
</feature>
<evidence type="ECO:0000256" key="4">
    <source>
        <dbReference type="ARBA" id="ARBA00022989"/>
    </source>
</evidence>
<gene>
    <name evidence="9" type="ORF">HETIRDRAFT_437309</name>
</gene>
<dbReference type="GO" id="GO:0005789">
    <property type="term" value="C:endoplasmic reticulum membrane"/>
    <property type="evidence" value="ECO:0007669"/>
    <property type="project" value="TreeGrafter"/>
</dbReference>
<evidence type="ECO:0000256" key="2">
    <source>
        <dbReference type="ARBA" id="ARBA00022692"/>
    </source>
</evidence>
<dbReference type="Proteomes" id="UP000030671">
    <property type="component" value="Unassembled WGS sequence"/>
</dbReference>
<dbReference type="Gene3D" id="2.60.120.200">
    <property type="match status" value="1"/>
</dbReference>
<dbReference type="KEGG" id="hir:HETIRDRAFT_437309"/>